<dbReference type="PANTHER" id="PTHR23161">
    <property type="entry name" value="PROTEIN CIP2A"/>
    <property type="match status" value="1"/>
</dbReference>
<sequence>MRETGEIKPSLIIKCLQLLRNLGKIGTDPAEDCTQVCLGLLVNLCKDNFAVQTHLKNLVFKPSNLNPMFQSIFNIILKGETGMSRRYGVDLFKEILKDGQIQSTLSK</sequence>
<reference evidence="1" key="1">
    <citation type="journal article" date="2012" name="Nature">
        <title>The oyster genome reveals stress adaptation and complexity of shell formation.</title>
        <authorList>
            <person name="Zhang G."/>
            <person name="Fang X."/>
            <person name="Guo X."/>
            <person name="Li L."/>
            <person name="Luo R."/>
            <person name="Xu F."/>
            <person name="Yang P."/>
            <person name="Zhang L."/>
            <person name="Wang X."/>
            <person name="Qi H."/>
            <person name="Xiong Z."/>
            <person name="Que H."/>
            <person name="Xie Y."/>
            <person name="Holland P.W."/>
            <person name="Paps J."/>
            <person name="Zhu Y."/>
            <person name="Wu F."/>
            <person name="Chen Y."/>
            <person name="Wang J."/>
            <person name="Peng C."/>
            <person name="Meng J."/>
            <person name="Yang L."/>
            <person name="Liu J."/>
            <person name="Wen B."/>
            <person name="Zhang N."/>
            <person name="Huang Z."/>
            <person name="Zhu Q."/>
            <person name="Feng Y."/>
            <person name="Mount A."/>
            <person name="Hedgecock D."/>
            <person name="Xu Z."/>
            <person name="Liu Y."/>
            <person name="Domazet-Loso T."/>
            <person name="Du Y."/>
            <person name="Sun X."/>
            <person name="Zhang S."/>
            <person name="Liu B."/>
            <person name="Cheng P."/>
            <person name="Jiang X."/>
            <person name="Li J."/>
            <person name="Fan D."/>
            <person name="Wang W."/>
            <person name="Fu W."/>
            <person name="Wang T."/>
            <person name="Wang B."/>
            <person name="Zhang J."/>
            <person name="Peng Z."/>
            <person name="Li Y."/>
            <person name="Li N."/>
            <person name="Wang J."/>
            <person name="Chen M."/>
            <person name="He Y."/>
            <person name="Tan F."/>
            <person name="Song X."/>
            <person name="Zheng Q."/>
            <person name="Huang R."/>
            <person name="Yang H."/>
            <person name="Du X."/>
            <person name="Chen L."/>
            <person name="Yang M."/>
            <person name="Gaffney P.M."/>
            <person name="Wang S."/>
            <person name="Luo L."/>
            <person name="She Z."/>
            <person name="Ming Y."/>
            <person name="Huang W."/>
            <person name="Zhang S."/>
            <person name="Huang B."/>
            <person name="Zhang Y."/>
            <person name="Qu T."/>
            <person name="Ni P."/>
            <person name="Miao G."/>
            <person name="Wang J."/>
            <person name="Wang Q."/>
            <person name="Steinberg C.E."/>
            <person name="Wang H."/>
            <person name="Li N."/>
            <person name="Qian L."/>
            <person name="Zhang G."/>
            <person name="Li Y."/>
            <person name="Yang H."/>
            <person name="Liu X."/>
            <person name="Wang J."/>
            <person name="Yin Y."/>
            <person name="Wang J."/>
        </authorList>
    </citation>
    <scope>NUCLEOTIDE SEQUENCE [LARGE SCALE GENOMIC DNA]</scope>
    <source>
        <strain evidence="1">05x7-T-G4-1.051#20</strain>
    </source>
</reference>
<dbReference type="EMBL" id="JH818608">
    <property type="protein sequence ID" value="EKC19872.1"/>
    <property type="molecule type" value="Genomic_DNA"/>
</dbReference>
<proteinExistence type="predicted"/>
<dbReference type="PANTHER" id="PTHR23161:SF2">
    <property type="entry name" value="PROTEIN CIP2A"/>
    <property type="match status" value="1"/>
</dbReference>
<accession>K1P824</accession>
<evidence type="ECO:0000313" key="1">
    <source>
        <dbReference type="EMBL" id="EKC19872.1"/>
    </source>
</evidence>
<dbReference type="InterPro" id="IPR042510">
    <property type="entry name" value="CIP2A"/>
</dbReference>
<dbReference type="InParanoid" id="K1P824"/>
<name>K1P824_MAGGI</name>
<gene>
    <name evidence="1" type="ORF">CGI_10007371</name>
</gene>
<protein>
    <submittedName>
        <fullName evidence="1">Uncharacterized protein</fullName>
    </submittedName>
</protein>
<dbReference type="HOGENOM" id="CLU_2212467_0_0_1"/>
<dbReference type="AlphaFoldDB" id="K1P824"/>
<organism evidence="1">
    <name type="scientific">Magallana gigas</name>
    <name type="common">Pacific oyster</name>
    <name type="synonym">Crassostrea gigas</name>
    <dbReference type="NCBI Taxonomy" id="29159"/>
    <lineage>
        <taxon>Eukaryota</taxon>
        <taxon>Metazoa</taxon>
        <taxon>Spiralia</taxon>
        <taxon>Lophotrochozoa</taxon>
        <taxon>Mollusca</taxon>
        <taxon>Bivalvia</taxon>
        <taxon>Autobranchia</taxon>
        <taxon>Pteriomorphia</taxon>
        <taxon>Ostreida</taxon>
        <taxon>Ostreoidea</taxon>
        <taxon>Ostreidae</taxon>
        <taxon>Magallana</taxon>
    </lineage>
</organism>